<evidence type="ECO:0000313" key="4">
    <source>
        <dbReference type="Proteomes" id="UP000027746"/>
    </source>
</evidence>
<protein>
    <submittedName>
        <fullName evidence="2 3">Transglutaminase</fullName>
    </submittedName>
</protein>
<dbReference type="InterPro" id="IPR002931">
    <property type="entry name" value="Transglutaminase-like"/>
</dbReference>
<evidence type="ECO:0000313" key="2">
    <source>
        <dbReference type="EMBL" id="KEJ94421.1"/>
    </source>
</evidence>
<feature type="domain" description="Transglutaminase-like" evidence="1">
    <location>
        <begin position="44"/>
        <end position="144"/>
    </location>
</feature>
<sequence>MPQSVDDLPAEAERYVMPAHFVESDSLEVQGFVSNALRDIPSDASRRDKAIRLFEAVRDDIRYDPYCFALDEDSYRASRIAGAEAAFCVPKAILLAACLRAVGIPAAVGFADVRNHLNTPKLQELMGTDLFIYHGYVQLWLDGESYKVTPAFNMELCERFGVKPLVFDGYHDALFHEFDEQNHRHMEYVNDRGLYVDAPITEFLQAFKETYPKLEEFNRVRISSDSAGYDAGFSKEGTS</sequence>
<dbReference type="EMBL" id="JAFBWN010000009">
    <property type="protein sequence ID" value="MBM2355720.1"/>
    <property type="molecule type" value="Genomic_DNA"/>
</dbReference>
<dbReference type="Gene3D" id="3.10.620.30">
    <property type="match status" value="1"/>
</dbReference>
<dbReference type="EMBL" id="JAMD01000014">
    <property type="protein sequence ID" value="KEJ94421.1"/>
    <property type="molecule type" value="Genomic_DNA"/>
</dbReference>
<reference evidence="2 4" key="1">
    <citation type="submission" date="2014-01" db="EMBL/GenBank/DDBJ databases">
        <title>Sulfitobacter sp. H3 (MCCC 1A00686) Genome Sequencing.</title>
        <authorList>
            <person name="Lai Q."/>
            <person name="Hong Z."/>
        </authorList>
    </citation>
    <scope>NUCLEOTIDE SEQUENCE [LARGE SCALE GENOMIC DNA]</scope>
    <source>
        <strain evidence="2 4">H3</strain>
    </source>
</reference>
<dbReference type="Proteomes" id="UP000027746">
    <property type="component" value="Unassembled WGS sequence"/>
</dbReference>
<dbReference type="SUPFAM" id="SSF54001">
    <property type="entry name" value="Cysteine proteinases"/>
    <property type="match status" value="1"/>
</dbReference>
<gene>
    <name evidence="3" type="ORF">JQX14_14310</name>
    <name evidence="2" type="ORF">SUH3_07080</name>
</gene>
<dbReference type="InterPro" id="IPR038765">
    <property type="entry name" value="Papain-like_cys_pep_sf"/>
</dbReference>
<dbReference type="Pfam" id="PF01841">
    <property type="entry name" value="Transglut_core"/>
    <property type="match status" value="1"/>
</dbReference>
<keyword evidence="4" id="KW-1185">Reference proteome</keyword>
<organism evidence="2 4">
    <name type="scientific">Pseudosulfitobacter pseudonitzschiae</name>
    <dbReference type="NCBI Taxonomy" id="1402135"/>
    <lineage>
        <taxon>Bacteria</taxon>
        <taxon>Pseudomonadati</taxon>
        <taxon>Pseudomonadota</taxon>
        <taxon>Alphaproteobacteria</taxon>
        <taxon>Rhodobacterales</taxon>
        <taxon>Roseobacteraceae</taxon>
        <taxon>Pseudosulfitobacter</taxon>
    </lineage>
</organism>
<reference evidence="3" key="2">
    <citation type="submission" date="2021-01" db="EMBL/GenBank/DDBJ databases">
        <title>Diatom-associated Roseobacters Show Island Model of Population Structure.</title>
        <authorList>
            <person name="Qu L."/>
            <person name="Feng X."/>
            <person name="Chen Y."/>
            <person name="Li L."/>
            <person name="Wang X."/>
            <person name="Hu Z."/>
            <person name="Wang H."/>
            <person name="Luo H."/>
        </authorList>
    </citation>
    <scope>NUCLEOTIDE SEQUENCE</scope>
    <source>
        <strain evidence="3">SM26-45</strain>
    </source>
</reference>
<dbReference type="PANTHER" id="PTHR33490">
    <property type="entry name" value="BLR5614 PROTEIN-RELATED"/>
    <property type="match status" value="1"/>
</dbReference>
<evidence type="ECO:0000313" key="3">
    <source>
        <dbReference type="EMBL" id="MBM2355720.1"/>
    </source>
</evidence>
<name>A0A073IY88_9RHOB</name>
<dbReference type="AlphaFoldDB" id="A0A073IY88"/>
<proteinExistence type="predicted"/>
<evidence type="ECO:0000259" key="1">
    <source>
        <dbReference type="Pfam" id="PF01841"/>
    </source>
</evidence>
<dbReference type="RefSeq" id="WP_037929958.1">
    <property type="nucleotide sequence ID" value="NZ_CP054604.1"/>
</dbReference>
<accession>A0A073IY88</accession>
<dbReference type="OrthoDB" id="4697328at2"/>
<comment type="caution">
    <text evidence="2">The sequence shown here is derived from an EMBL/GenBank/DDBJ whole genome shotgun (WGS) entry which is preliminary data.</text>
</comment>
<dbReference type="Proteomes" id="UP000809337">
    <property type="component" value="Unassembled WGS sequence"/>
</dbReference>
<dbReference type="GeneID" id="68872323"/>
<dbReference type="PANTHER" id="PTHR33490:SF3">
    <property type="entry name" value="CONSERVED INTEGRAL MEMBRANE PROTEIN"/>
    <property type="match status" value="1"/>
</dbReference>